<reference evidence="4 5" key="1">
    <citation type="submission" date="2018-12" db="EMBL/GenBank/DDBJ databases">
        <authorList>
            <person name="Yu L."/>
        </authorList>
    </citation>
    <scope>NUCLEOTIDE SEQUENCE [LARGE SCALE GENOMIC DNA]</scope>
    <source>
        <strain evidence="4 5">11S</strain>
    </source>
</reference>
<dbReference type="AlphaFoldDB" id="A0A431V7H4"/>
<dbReference type="InterPro" id="IPR051462">
    <property type="entry name" value="CBS_domain-containing"/>
</dbReference>
<dbReference type="InterPro" id="IPR000644">
    <property type="entry name" value="CBS_dom"/>
</dbReference>
<dbReference type="EMBL" id="RXNS01000001">
    <property type="protein sequence ID" value="RTR06921.1"/>
    <property type="molecule type" value="Genomic_DNA"/>
</dbReference>
<dbReference type="PROSITE" id="PS51371">
    <property type="entry name" value="CBS"/>
    <property type="match status" value="2"/>
</dbReference>
<dbReference type="InterPro" id="IPR046342">
    <property type="entry name" value="CBS_dom_sf"/>
</dbReference>
<dbReference type="Proteomes" id="UP000267400">
    <property type="component" value="Unassembled WGS sequence"/>
</dbReference>
<feature type="domain" description="CBS" evidence="3">
    <location>
        <begin position="7"/>
        <end position="68"/>
    </location>
</feature>
<dbReference type="SMART" id="SM00116">
    <property type="entry name" value="CBS"/>
    <property type="match status" value="2"/>
</dbReference>
<gene>
    <name evidence="4" type="ORF">EKG36_00205</name>
</gene>
<dbReference type="Gene3D" id="3.10.580.10">
    <property type="entry name" value="CBS-domain"/>
    <property type="match status" value="1"/>
</dbReference>
<organism evidence="4 5">
    <name type="scientific">Halomonas nitroreducens</name>
    <dbReference type="NCBI Taxonomy" id="447425"/>
    <lineage>
        <taxon>Bacteria</taxon>
        <taxon>Pseudomonadati</taxon>
        <taxon>Pseudomonadota</taxon>
        <taxon>Gammaproteobacteria</taxon>
        <taxon>Oceanospirillales</taxon>
        <taxon>Halomonadaceae</taxon>
        <taxon>Halomonas</taxon>
    </lineage>
</organism>
<dbReference type="RefSeq" id="WP_126479805.1">
    <property type="nucleotide sequence ID" value="NZ_RXNS01000001.1"/>
</dbReference>
<name>A0A431V7H4_9GAMM</name>
<dbReference type="PANTHER" id="PTHR48108:SF34">
    <property type="entry name" value="CBS DOMAIN-CONTAINING PROTEIN YHCV"/>
    <property type="match status" value="1"/>
</dbReference>
<dbReference type="Pfam" id="PF00571">
    <property type="entry name" value="CBS"/>
    <property type="match status" value="2"/>
</dbReference>
<sequence>MRIGECCNRDLVIAAPHTEILDAAKMMRRHHVGDLIIAEMHDGLPRPLGMLTDRDLVVEVMAQEVSPSEITVADVMTPELVTVPEDLDVWETGERMRHHGVRRMPVVDQDGALVGLITLDDLLVLFTETLDNMTCLIRTEMDSEAKRRKA</sequence>
<keyword evidence="1" id="KW-0677">Repeat</keyword>
<evidence type="ECO:0000256" key="2">
    <source>
        <dbReference type="PROSITE-ProRule" id="PRU00703"/>
    </source>
</evidence>
<dbReference type="SUPFAM" id="SSF54631">
    <property type="entry name" value="CBS-domain pair"/>
    <property type="match status" value="1"/>
</dbReference>
<proteinExistence type="predicted"/>
<protein>
    <submittedName>
        <fullName evidence="4">CBS domain-containing protein</fullName>
    </submittedName>
</protein>
<evidence type="ECO:0000313" key="4">
    <source>
        <dbReference type="EMBL" id="RTR06921.1"/>
    </source>
</evidence>
<dbReference type="PANTHER" id="PTHR48108">
    <property type="entry name" value="CBS DOMAIN-CONTAINING PROTEIN CBSX2, CHLOROPLASTIC"/>
    <property type="match status" value="1"/>
</dbReference>
<keyword evidence="2" id="KW-0129">CBS domain</keyword>
<keyword evidence="5" id="KW-1185">Reference proteome</keyword>
<dbReference type="OrthoDB" id="9794094at2"/>
<comment type="caution">
    <text evidence="4">The sequence shown here is derived from an EMBL/GenBank/DDBJ whole genome shotgun (WGS) entry which is preliminary data.</text>
</comment>
<evidence type="ECO:0000313" key="5">
    <source>
        <dbReference type="Proteomes" id="UP000267400"/>
    </source>
</evidence>
<evidence type="ECO:0000259" key="3">
    <source>
        <dbReference type="PROSITE" id="PS51371"/>
    </source>
</evidence>
<accession>A0A431V7H4</accession>
<evidence type="ECO:0000256" key="1">
    <source>
        <dbReference type="ARBA" id="ARBA00022737"/>
    </source>
</evidence>
<dbReference type="CDD" id="cd17775">
    <property type="entry name" value="CBS_pair_bact_arch"/>
    <property type="match status" value="1"/>
</dbReference>
<feature type="domain" description="CBS" evidence="3">
    <location>
        <begin position="76"/>
        <end position="132"/>
    </location>
</feature>